<keyword evidence="2" id="KW-0732">Signal</keyword>
<feature type="region of interest" description="Disordered" evidence="1">
    <location>
        <begin position="259"/>
        <end position="337"/>
    </location>
</feature>
<evidence type="ECO:0000313" key="5">
    <source>
        <dbReference type="Proteomes" id="UP001596915"/>
    </source>
</evidence>
<dbReference type="Pfam" id="PF13406">
    <property type="entry name" value="SLT_2"/>
    <property type="match status" value="1"/>
</dbReference>
<keyword evidence="4" id="KW-0808">Transferase</keyword>
<dbReference type="InterPro" id="IPR031304">
    <property type="entry name" value="SLT_2"/>
</dbReference>
<gene>
    <name evidence="4" type="ORF">ACFQ2K_39205</name>
</gene>
<dbReference type="EC" id="2.4.-.-" evidence="4"/>
<dbReference type="InterPro" id="IPR043426">
    <property type="entry name" value="MltB-like"/>
</dbReference>
<evidence type="ECO:0000313" key="4">
    <source>
        <dbReference type="EMBL" id="MFD0627780.1"/>
    </source>
</evidence>
<dbReference type="InterPro" id="IPR013783">
    <property type="entry name" value="Ig-like_fold"/>
</dbReference>
<feature type="region of interest" description="Disordered" evidence="1">
    <location>
        <begin position="548"/>
        <end position="588"/>
    </location>
</feature>
<comment type="caution">
    <text evidence="4">The sequence shown here is derived from an EMBL/GenBank/DDBJ whole genome shotgun (WGS) entry which is preliminary data.</text>
</comment>
<proteinExistence type="predicted"/>
<accession>A0ABW2X6P8</accession>
<feature type="compositionally biased region" description="Pro residues" evidence="1">
    <location>
        <begin position="559"/>
        <end position="579"/>
    </location>
</feature>
<dbReference type="InterPro" id="IPR023346">
    <property type="entry name" value="Lysozyme-like_dom_sf"/>
</dbReference>
<dbReference type="Gene3D" id="2.60.40.10">
    <property type="entry name" value="Immunoglobulins"/>
    <property type="match status" value="1"/>
</dbReference>
<dbReference type="PANTHER" id="PTHR30163">
    <property type="entry name" value="MEMBRANE-BOUND LYTIC MUREIN TRANSGLYCOSYLASE B"/>
    <property type="match status" value="1"/>
</dbReference>
<evidence type="ECO:0000259" key="3">
    <source>
        <dbReference type="Pfam" id="PF13406"/>
    </source>
</evidence>
<dbReference type="InterPro" id="IPR008964">
    <property type="entry name" value="Invasin/intimin_cell_adhesion"/>
</dbReference>
<dbReference type="SUPFAM" id="SSF49373">
    <property type="entry name" value="Invasin/intimin cell-adhesion fragments"/>
    <property type="match status" value="1"/>
</dbReference>
<reference evidence="5" key="1">
    <citation type="journal article" date="2019" name="Int. J. Syst. Evol. Microbiol.">
        <title>The Global Catalogue of Microorganisms (GCM) 10K type strain sequencing project: providing services to taxonomists for standard genome sequencing and annotation.</title>
        <authorList>
            <consortium name="The Broad Institute Genomics Platform"/>
            <consortium name="The Broad Institute Genome Sequencing Center for Infectious Disease"/>
            <person name="Wu L."/>
            <person name="Ma J."/>
        </authorList>
    </citation>
    <scope>NUCLEOTIDE SEQUENCE [LARGE SCALE GENOMIC DNA]</scope>
    <source>
        <strain evidence="5">JCM 12607</strain>
    </source>
</reference>
<dbReference type="GO" id="GO:0016757">
    <property type="term" value="F:glycosyltransferase activity"/>
    <property type="evidence" value="ECO:0007669"/>
    <property type="project" value="UniProtKB-KW"/>
</dbReference>
<keyword evidence="5" id="KW-1185">Reference proteome</keyword>
<feature type="compositionally biased region" description="Polar residues" evidence="1">
    <location>
        <begin position="77"/>
        <end position="87"/>
    </location>
</feature>
<dbReference type="CDD" id="cd13399">
    <property type="entry name" value="Slt35-like"/>
    <property type="match status" value="1"/>
</dbReference>
<evidence type="ECO:0000256" key="2">
    <source>
        <dbReference type="SAM" id="SignalP"/>
    </source>
</evidence>
<sequence>MAAQFGRRLRKGATTTAVAAVAVAALSASGAPGATLVTGSDDPQATGSTPPPDDSAATGNSPYYTDLPPLNTPDKPGTSTNLPVTGSAESGIPASILAAYKKAEQTVAGSDAACRLPWQLLAAIGKVESGQARGGRVDANGTTFSPILGPVLDGRGFAMIKDTDNGAYDGDSTHDRAVGPMQFIPSTWATWGQDGNGDGRKDPNNIYDAALAAGRYLCAGSRDLSLAADLDRAVLSYNHSDAYLRTVRSWFDYYKRGTHEIPDGTGAVPPGLGGGTDRDPGSPSPSPSPSGPGKPTPGPSKPGDGGSTSPTPEPTPPTKPAETLAGVENAGTGPLTATAGDAFAERIKVRAKNKLGGPLAKVSVTFTVAGDTDAAFDGGKKAVTLRTGADGTVTAPVLKAGEKAGKFTVRAVATGRSLPAVGYRATVTGRPADAIARTDEKALTTEAGTEFADTVEVKATYKGAVAAGVAVTATMITDDEKPVENDKGPYFKDEDADGKTVRTLTDLKTGADGTLKLPKIYADGTAGTYKLRLTTEGGATVVIELKVEAAGATETPDPTETPEPSGTPGPSGTPEPSKTPEPSGTPTA</sequence>
<feature type="chain" id="PRO_5046872526" evidence="2">
    <location>
        <begin position="31"/>
        <end position="588"/>
    </location>
</feature>
<dbReference type="Proteomes" id="UP001596915">
    <property type="component" value="Unassembled WGS sequence"/>
</dbReference>
<organism evidence="4 5">
    <name type="scientific">Streptomyces sanglieri</name>
    <dbReference type="NCBI Taxonomy" id="193460"/>
    <lineage>
        <taxon>Bacteria</taxon>
        <taxon>Bacillati</taxon>
        <taxon>Actinomycetota</taxon>
        <taxon>Actinomycetes</taxon>
        <taxon>Kitasatosporales</taxon>
        <taxon>Streptomycetaceae</taxon>
        <taxon>Streptomyces</taxon>
    </lineage>
</organism>
<dbReference type="Gene3D" id="1.10.530.10">
    <property type="match status" value="1"/>
</dbReference>
<dbReference type="EMBL" id="JBHTGL010000008">
    <property type="protein sequence ID" value="MFD0627780.1"/>
    <property type="molecule type" value="Genomic_DNA"/>
</dbReference>
<evidence type="ECO:0000256" key="1">
    <source>
        <dbReference type="SAM" id="MobiDB-lite"/>
    </source>
</evidence>
<keyword evidence="4" id="KW-0328">Glycosyltransferase</keyword>
<dbReference type="PANTHER" id="PTHR30163:SF8">
    <property type="entry name" value="LYTIC MUREIN TRANSGLYCOSYLASE"/>
    <property type="match status" value="1"/>
</dbReference>
<feature type="signal peptide" evidence="2">
    <location>
        <begin position="1"/>
        <end position="30"/>
    </location>
</feature>
<name>A0ABW2X6P8_9ACTN</name>
<protein>
    <submittedName>
        <fullName evidence="4">Lytic murein transglycosylase</fullName>
        <ecNumber evidence="4">2.4.-.-</ecNumber>
    </submittedName>
</protein>
<dbReference type="SUPFAM" id="SSF53955">
    <property type="entry name" value="Lysozyme-like"/>
    <property type="match status" value="1"/>
</dbReference>
<feature type="region of interest" description="Disordered" evidence="1">
    <location>
        <begin position="32"/>
        <end position="87"/>
    </location>
</feature>
<feature type="domain" description="Transglycosylase SLT" evidence="3">
    <location>
        <begin position="177"/>
        <end position="217"/>
    </location>
</feature>
<feature type="compositionally biased region" description="Pro residues" evidence="1">
    <location>
        <begin position="282"/>
        <end position="300"/>
    </location>
</feature>
<feature type="compositionally biased region" description="Polar residues" evidence="1">
    <location>
        <begin position="37"/>
        <end position="48"/>
    </location>
</feature>